<sequence length="72" mass="8199">MTGPDSWVRARIKTMHGLGGRYLFANWDGTGRNNLHDLSSLEATRWVAVCAPETRGLWSRMRRLVRRSGQDA</sequence>
<evidence type="ECO:0008006" key="2">
    <source>
        <dbReference type="Google" id="ProtNLM"/>
    </source>
</evidence>
<accession>A0AAU7GD32</accession>
<name>A0AAU7GD32_9MICO</name>
<proteinExistence type="predicted"/>
<reference evidence="1" key="1">
    <citation type="submission" date="2024-05" db="EMBL/GenBank/DDBJ databases">
        <title>The Natural Products Discovery Center: Release of the First 8490 Sequenced Strains for Exploring Actinobacteria Biosynthetic Diversity.</title>
        <authorList>
            <person name="Kalkreuter E."/>
            <person name="Kautsar S.A."/>
            <person name="Yang D."/>
            <person name="Bader C.D."/>
            <person name="Teijaro C.N."/>
            <person name="Fluegel L."/>
            <person name="Davis C.M."/>
            <person name="Simpson J.R."/>
            <person name="Lauterbach L."/>
            <person name="Steele A.D."/>
            <person name="Gui C."/>
            <person name="Meng S."/>
            <person name="Li G."/>
            <person name="Viehrig K."/>
            <person name="Ye F."/>
            <person name="Su P."/>
            <person name="Kiefer A.F."/>
            <person name="Nichols A."/>
            <person name="Cepeda A.J."/>
            <person name="Yan W."/>
            <person name="Fan B."/>
            <person name="Jiang Y."/>
            <person name="Adhikari A."/>
            <person name="Zheng C.-J."/>
            <person name="Schuster L."/>
            <person name="Cowan T.M."/>
            <person name="Smanski M.J."/>
            <person name="Chevrette M.G."/>
            <person name="de Carvalho L.P.S."/>
            <person name="Shen B."/>
        </authorList>
    </citation>
    <scope>NUCLEOTIDE SEQUENCE</scope>
    <source>
        <strain evidence="1">NPDC080035</strain>
    </source>
</reference>
<dbReference type="AlphaFoldDB" id="A0AAU7GD32"/>
<dbReference type="RefSeq" id="WP_348788757.1">
    <property type="nucleotide sequence ID" value="NZ_CP157390.1"/>
</dbReference>
<evidence type="ECO:0000313" key="1">
    <source>
        <dbReference type="EMBL" id="XBM48836.1"/>
    </source>
</evidence>
<protein>
    <recommendedName>
        <fullName evidence="2">Transposase</fullName>
    </recommendedName>
</protein>
<gene>
    <name evidence="1" type="ORF">AAME72_03010</name>
</gene>
<dbReference type="EMBL" id="CP157390">
    <property type="protein sequence ID" value="XBM48836.1"/>
    <property type="molecule type" value="Genomic_DNA"/>
</dbReference>
<organism evidence="1">
    <name type="scientific">Leifsonia sp. NPDC080035</name>
    <dbReference type="NCBI Taxonomy" id="3143936"/>
    <lineage>
        <taxon>Bacteria</taxon>
        <taxon>Bacillati</taxon>
        <taxon>Actinomycetota</taxon>
        <taxon>Actinomycetes</taxon>
        <taxon>Micrococcales</taxon>
        <taxon>Microbacteriaceae</taxon>
        <taxon>Leifsonia</taxon>
    </lineage>
</organism>